<sequence>MERVSTGIEELDRKLSGGYPANKVTLITGIAGSGKTIFGIHFIYKNCLEGRKCVIVATEESPEDILYQASMLGRDLTPYYENGQLIIQNIFESRSEIIRQTRYGFKPESLNLEIPSLIELIHEGTECLVIDNIGTFALRISIKKLRDQFDALNYMVRKKGCTALLIMDDSAHKMTYQLAEYSVYGSIHLLVRENSYLGKMERYLSIPKMRSTPISPEMFIFEITSEGIVIRESRG</sequence>
<accession>A0A0E3QUP2</accession>
<feature type="domain" description="KaiC" evidence="3">
    <location>
        <begin position="2"/>
        <end position="235"/>
    </location>
</feature>
<reference evidence="4 5" key="1">
    <citation type="submission" date="2014-07" db="EMBL/GenBank/DDBJ databases">
        <title>Methanogenic archaea and the global carbon cycle.</title>
        <authorList>
            <person name="Henriksen J.R."/>
            <person name="Luke J."/>
            <person name="Reinhart S."/>
            <person name="Benedict M.N."/>
            <person name="Youngblut N.D."/>
            <person name="Metcalf M.E."/>
            <person name="Whitaker R.J."/>
            <person name="Metcalf W.W."/>
        </authorList>
    </citation>
    <scope>NUCLEOTIDE SEQUENCE [LARGE SCALE GENOMIC DNA]</scope>
    <source>
        <strain evidence="4 5">MS</strain>
    </source>
</reference>
<dbReference type="STRING" id="1434108.MSBRM_2135"/>
<keyword evidence="2" id="KW-0067">ATP-binding</keyword>
<dbReference type="GO" id="GO:0005524">
    <property type="term" value="F:ATP binding"/>
    <property type="evidence" value="ECO:0007669"/>
    <property type="project" value="UniProtKB-KW"/>
</dbReference>
<evidence type="ECO:0000256" key="2">
    <source>
        <dbReference type="ARBA" id="ARBA00022840"/>
    </source>
</evidence>
<protein>
    <recommendedName>
        <fullName evidence="3">KaiC domain-containing protein</fullName>
    </recommendedName>
</protein>
<dbReference type="InterPro" id="IPR014774">
    <property type="entry name" value="KaiC-like_dom"/>
</dbReference>
<dbReference type="RefSeq" id="WP_048116784.1">
    <property type="nucleotide sequence ID" value="NZ_CP009528.1"/>
</dbReference>
<dbReference type="KEGG" id="mby:MSBRM_2135"/>
<dbReference type="Pfam" id="PF06745">
    <property type="entry name" value="ATPase"/>
    <property type="match status" value="1"/>
</dbReference>
<dbReference type="PROSITE" id="PS51146">
    <property type="entry name" value="KAIC"/>
    <property type="match status" value="1"/>
</dbReference>
<name>A0A0E3QUP2_METBA</name>
<gene>
    <name evidence="4" type="ORF">MSBRM_2135</name>
</gene>
<dbReference type="EMBL" id="CP009528">
    <property type="protein sequence ID" value="AKB55133.1"/>
    <property type="molecule type" value="Genomic_DNA"/>
</dbReference>
<dbReference type="InterPro" id="IPR010624">
    <property type="entry name" value="KaiC_dom"/>
</dbReference>
<evidence type="ECO:0000256" key="1">
    <source>
        <dbReference type="ARBA" id="ARBA00022741"/>
    </source>
</evidence>
<dbReference type="AlphaFoldDB" id="A0A0E3QUP2"/>
<keyword evidence="5" id="KW-1185">Reference proteome</keyword>
<dbReference type="PATRIC" id="fig|1434108.4.peg.2726"/>
<evidence type="ECO:0000259" key="3">
    <source>
        <dbReference type="PROSITE" id="PS51146"/>
    </source>
</evidence>
<dbReference type="InterPro" id="IPR027417">
    <property type="entry name" value="P-loop_NTPase"/>
</dbReference>
<dbReference type="PANTHER" id="PTHR43637:SF2">
    <property type="entry name" value="PROTEIN GVPD 1"/>
    <property type="match status" value="1"/>
</dbReference>
<dbReference type="PANTHER" id="PTHR43637">
    <property type="entry name" value="UPF0273 PROTEIN TM_0370"/>
    <property type="match status" value="1"/>
</dbReference>
<dbReference type="GeneID" id="24845397"/>
<proteinExistence type="predicted"/>
<dbReference type="HOGENOM" id="CLU_023669_2_0_2"/>
<keyword evidence="1" id="KW-0547">Nucleotide-binding</keyword>
<dbReference type="Proteomes" id="UP000033033">
    <property type="component" value="Chromosome"/>
</dbReference>
<dbReference type="Gene3D" id="3.40.50.300">
    <property type="entry name" value="P-loop containing nucleotide triphosphate hydrolases"/>
    <property type="match status" value="1"/>
</dbReference>
<organism evidence="4 5">
    <name type="scientific">Methanosarcina barkeri MS</name>
    <dbReference type="NCBI Taxonomy" id="1434108"/>
    <lineage>
        <taxon>Archaea</taxon>
        <taxon>Methanobacteriati</taxon>
        <taxon>Methanobacteriota</taxon>
        <taxon>Stenosarchaea group</taxon>
        <taxon>Methanomicrobia</taxon>
        <taxon>Methanosarcinales</taxon>
        <taxon>Methanosarcinaceae</taxon>
        <taxon>Methanosarcina</taxon>
    </lineage>
</organism>
<evidence type="ECO:0000313" key="4">
    <source>
        <dbReference type="EMBL" id="AKB55133.1"/>
    </source>
</evidence>
<evidence type="ECO:0000313" key="5">
    <source>
        <dbReference type="Proteomes" id="UP000033033"/>
    </source>
</evidence>
<dbReference type="SUPFAM" id="SSF52540">
    <property type="entry name" value="P-loop containing nucleoside triphosphate hydrolases"/>
    <property type="match status" value="1"/>
</dbReference>